<comment type="caution">
    <text evidence="7">Lacks conserved residue(s) required for the propagation of feature annotation.</text>
</comment>
<keyword evidence="12" id="KW-0812">Transmembrane</keyword>
<dbReference type="Gene3D" id="2.40.20.10">
    <property type="entry name" value="Plasminogen Kringle 4"/>
    <property type="match status" value="1"/>
</dbReference>
<dbReference type="OrthoDB" id="10005095at2759"/>
<dbReference type="PANTHER" id="PTHR24261:SF7">
    <property type="entry name" value="KRINGLE DOMAIN-CONTAINING PROTEIN"/>
    <property type="match status" value="1"/>
</dbReference>
<dbReference type="InterPro" id="IPR036179">
    <property type="entry name" value="Ig-like_dom_sf"/>
</dbReference>
<dbReference type="Gene3D" id="2.60.40.10">
    <property type="entry name" value="Immunoglobulins"/>
    <property type="match status" value="1"/>
</dbReference>
<evidence type="ECO:0000313" key="13">
    <source>
        <dbReference type="Proteomes" id="UP000292052"/>
    </source>
</evidence>
<dbReference type="PROSITE" id="PS50038">
    <property type="entry name" value="FZ"/>
    <property type="match status" value="1"/>
</dbReference>
<feature type="compositionally biased region" description="Polar residues" evidence="8">
    <location>
        <begin position="509"/>
        <end position="519"/>
    </location>
</feature>
<evidence type="ECO:0000256" key="5">
    <source>
        <dbReference type="ARBA" id="ARBA00022840"/>
    </source>
</evidence>
<feature type="compositionally biased region" description="Polar residues" evidence="8">
    <location>
        <begin position="477"/>
        <end position="488"/>
    </location>
</feature>
<dbReference type="PROSITE" id="PS50835">
    <property type="entry name" value="IG_LIKE"/>
    <property type="match status" value="1"/>
</dbReference>
<dbReference type="InterPro" id="IPR013806">
    <property type="entry name" value="Kringle-like"/>
</dbReference>
<comment type="caution">
    <text evidence="12">The sequence shown here is derived from an EMBL/GenBank/DDBJ whole genome shotgun (WGS) entry which is preliminary data.</text>
</comment>
<dbReference type="PRINTS" id="PR00018">
    <property type="entry name" value="KRINGLE"/>
</dbReference>
<dbReference type="STRING" id="1661398.A0A482VKA2"/>
<dbReference type="GO" id="GO:0016301">
    <property type="term" value="F:kinase activity"/>
    <property type="evidence" value="ECO:0007669"/>
    <property type="project" value="UniProtKB-KW"/>
</dbReference>
<dbReference type="GO" id="GO:0005524">
    <property type="term" value="F:ATP binding"/>
    <property type="evidence" value="ECO:0007669"/>
    <property type="project" value="UniProtKB-KW"/>
</dbReference>
<feature type="domain" description="Ig-like" evidence="11">
    <location>
        <begin position="37"/>
        <end position="147"/>
    </location>
</feature>
<evidence type="ECO:0000256" key="4">
    <source>
        <dbReference type="ARBA" id="ARBA00022741"/>
    </source>
</evidence>
<sequence>MMSWPFQSLFDSVIKADFVFGSGDDYDEDYDEEEASPVNSTANSTLIFTRQLENVTANAGDKVVKLVCEVQNLDPNNDSKVTFAWRKNLASVDKSKRISVKTFKPQGKEHKHRSTLRIANVEFFDKGFYDCSASNGVDKIRSQSLLDVVADTGRSSSTLSFNPINYDGEITTIAPNLAASASFDPHLADLTPKGRLLETTRLVYNASQPFCQVYRGETCKAYMENKYVFVQPPYTQSDIEKILSNAFLVISQSNDISSSCNKFARPSLCYSVFPLCVDARQINTYQTTRISKYKEHNFKDIRNKLGASLRRICKEDCLLLETELCSKEYAIAKRHPVIGQTLELEECQLLPNETEQSSKNCLSLGVDHESVNKDDTCYWDAGELYRGVQNTSELGNQCLRWAHLFHIHLSEHPELTGHNYCRNPGGIEQQPFCYVDGDPIRLEICNITKCKAEAAATWERKRLNESQSSLTSRSSSLGNKTQSTSLSNEHSRNRRSRKRDEDSLDRVNPKNTMVSSNGDNFEIKITH</sequence>
<dbReference type="FunFam" id="2.40.20.10:FF:000021">
    <property type="entry name" value="Tyrosine-protein kinase receptor"/>
    <property type="match status" value="1"/>
</dbReference>
<dbReference type="GO" id="GO:0005102">
    <property type="term" value="F:signaling receptor binding"/>
    <property type="evidence" value="ECO:0007669"/>
    <property type="project" value="TreeGrafter"/>
</dbReference>
<evidence type="ECO:0000256" key="3">
    <source>
        <dbReference type="ARBA" id="ARBA00022572"/>
    </source>
</evidence>
<organism evidence="12 13">
    <name type="scientific">Asbolus verrucosus</name>
    <name type="common">Desert ironclad beetle</name>
    <dbReference type="NCBI Taxonomy" id="1661398"/>
    <lineage>
        <taxon>Eukaryota</taxon>
        <taxon>Metazoa</taxon>
        <taxon>Ecdysozoa</taxon>
        <taxon>Arthropoda</taxon>
        <taxon>Hexapoda</taxon>
        <taxon>Insecta</taxon>
        <taxon>Pterygota</taxon>
        <taxon>Neoptera</taxon>
        <taxon>Endopterygota</taxon>
        <taxon>Coleoptera</taxon>
        <taxon>Polyphaga</taxon>
        <taxon>Cucujiformia</taxon>
        <taxon>Tenebrionidae</taxon>
        <taxon>Pimeliinae</taxon>
        <taxon>Asbolus</taxon>
    </lineage>
</organism>
<dbReference type="CDD" id="cd00108">
    <property type="entry name" value="KR"/>
    <property type="match status" value="1"/>
</dbReference>
<dbReference type="SMART" id="SM00409">
    <property type="entry name" value="IG"/>
    <property type="match status" value="1"/>
</dbReference>
<protein>
    <submittedName>
        <fullName evidence="12">Tyrosine-protein kinase transmembrane receptor Ror-like</fullName>
    </submittedName>
</protein>
<evidence type="ECO:0000256" key="6">
    <source>
        <dbReference type="ARBA" id="ARBA00023157"/>
    </source>
</evidence>
<dbReference type="PANTHER" id="PTHR24261">
    <property type="entry name" value="PLASMINOGEN-RELATED"/>
    <property type="match status" value="1"/>
</dbReference>
<dbReference type="Pfam" id="PF00051">
    <property type="entry name" value="Kringle"/>
    <property type="match status" value="1"/>
</dbReference>
<gene>
    <name evidence="12" type="ORF">BDFB_001131</name>
</gene>
<evidence type="ECO:0000259" key="9">
    <source>
        <dbReference type="PROSITE" id="PS50038"/>
    </source>
</evidence>
<evidence type="ECO:0000256" key="7">
    <source>
        <dbReference type="PROSITE-ProRule" id="PRU00121"/>
    </source>
</evidence>
<dbReference type="Proteomes" id="UP000292052">
    <property type="component" value="Unassembled WGS sequence"/>
</dbReference>
<dbReference type="InterPro" id="IPR013783">
    <property type="entry name" value="Ig-like_fold"/>
</dbReference>
<dbReference type="SUPFAM" id="SSF57440">
    <property type="entry name" value="Kringle-like"/>
    <property type="match status" value="1"/>
</dbReference>
<keyword evidence="2" id="KW-0597">Phosphoprotein</keyword>
<dbReference type="InterPro" id="IPR000001">
    <property type="entry name" value="Kringle"/>
</dbReference>
<dbReference type="SMART" id="SM00130">
    <property type="entry name" value="KR"/>
    <property type="match status" value="1"/>
</dbReference>
<dbReference type="InterPro" id="IPR003599">
    <property type="entry name" value="Ig_sub"/>
</dbReference>
<feature type="domain" description="Kringle" evidence="10">
    <location>
        <begin position="376"/>
        <end position="450"/>
    </location>
</feature>
<dbReference type="AlphaFoldDB" id="A0A482VKA2"/>
<dbReference type="InterPro" id="IPR036790">
    <property type="entry name" value="Frizzled_dom_sf"/>
</dbReference>
<keyword evidence="3 7" id="KW-0420">Kringle</keyword>
<reference evidence="12 13" key="1">
    <citation type="submission" date="2017-03" db="EMBL/GenBank/DDBJ databases">
        <title>Genome of the blue death feigning beetle - Asbolus verrucosus.</title>
        <authorList>
            <person name="Rider S.D."/>
        </authorList>
    </citation>
    <scope>NUCLEOTIDE SEQUENCE [LARGE SCALE GENOMIC DNA]</scope>
    <source>
        <strain evidence="12">Butters</strain>
        <tissue evidence="12">Head and leg muscle</tissue>
    </source>
</reference>
<keyword evidence="12" id="KW-0675">Receptor</keyword>
<evidence type="ECO:0000259" key="11">
    <source>
        <dbReference type="PROSITE" id="PS50835"/>
    </source>
</evidence>
<keyword evidence="13" id="KW-1185">Reference proteome</keyword>
<dbReference type="InterPro" id="IPR020067">
    <property type="entry name" value="Frizzled_dom"/>
</dbReference>
<dbReference type="InterPro" id="IPR050759">
    <property type="entry name" value="Serine_protease_kringle"/>
</dbReference>
<keyword evidence="6" id="KW-1015">Disulfide bond</keyword>
<keyword evidence="5" id="KW-0067">ATP-binding</keyword>
<keyword evidence="12" id="KW-0418">Kinase</keyword>
<dbReference type="Pfam" id="PF07679">
    <property type="entry name" value="I-set"/>
    <property type="match status" value="1"/>
</dbReference>
<dbReference type="CDD" id="cd07459">
    <property type="entry name" value="CRD_TK_ROR_like"/>
    <property type="match status" value="1"/>
</dbReference>
<feature type="compositionally biased region" description="Low complexity" evidence="8">
    <location>
        <begin position="466"/>
        <end position="476"/>
    </location>
</feature>
<feature type="region of interest" description="Disordered" evidence="8">
    <location>
        <begin position="461"/>
        <end position="527"/>
    </location>
</feature>
<evidence type="ECO:0000256" key="2">
    <source>
        <dbReference type="ARBA" id="ARBA00022553"/>
    </source>
</evidence>
<dbReference type="InterPro" id="IPR038178">
    <property type="entry name" value="Kringle_sf"/>
</dbReference>
<dbReference type="GO" id="GO:0016020">
    <property type="term" value="C:membrane"/>
    <property type="evidence" value="ECO:0007669"/>
    <property type="project" value="UniProtKB-SubCell"/>
</dbReference>
<evidence type="ECO:0000313" key="12">
    <source>
        <dbReference type="EMBL" id="RZC33210.1"/>
    </source>
</evidence>
<dbReference type="SUPFAM" id="SSF48726">
    <property type="entry name" value="Immunoglobulin"/>
    <property type="match status" value="1"/>
</dbReference>
<feature type="domain" description="FZ" evidence="9">
    <location>
        <begin position="206"/>
        <end position="364"/>
    </location>
</feature>
<name>A0A482VKA2_ASBVE</name>
<comment type="subcellular location">
    <subcellularLocation>
        <location evidence="1">Membrane</location>
        <topology evidence="1">Single-pass type I membrane protein</topology>
    </subcellularLocation>
</comment>
<dbReference type="EMBL" id="QDEB01090792">
    <property type="protein sequence ID" value="RZC33210.1"/>
    <property type="molecule type" value="Genomic_DNA"/>
</dbReference>
<evidence type="ECO:0000256" key="8">
    <source>
        <dbReference type="SAM" id="MobiDB-lite"/>
    </source>
</evidence>
<dbReference type="PROSITE" id="PS50070">
    <property type="entry name" value="KRINGLE_2"/>
    <property type="match status" value="1"/>
</dbReference>
<accession>A0A482VKA2</accession>
<dbReference type="GO" id="GO:0004175">
    <property type="term" value="F:endopeptidase activity"/>
    <property type="evidence" value="ECO:0007669"/>
    <property type="project" value="TreeGrafter"/>
</dbReference>
<proteinExistence type="predicted"/>
<dbReference type="InterPro" id="IPR041775">
    <property type="entry name" value="Ror-like_CRD"/>
</dbReference>
<dbReference type="InterPro" id="IPR007110">
    <property type="entry name" value="Ig-like_dom"/>
</dbReference>
<keyword evidence="12" id="KW-0808">Transferase</keyword>
<keyword evidence="4" id="KW-0547">Nucleotide-binding</keyword>
<evidence type="ECO:0000256" key="1">
    <source>
        <dbReference type="ARBA" id="ARBA00004479"/>
    </source>
</evidence>
<dbReference type="GO" id="GO:0005615">
    <property type="term" value="C:extracellular space"/>
    <property type="evidence" value="ECO:0007669"/>
    <property type="project" value="TreeGrafter"/>
</dbReference>
<evidence type="ECO:0000259" key="10">
    <source>
        <dbReference type="PROSITE" id="PS50070"/>
    </source>
</evidence>
<dbReference type="Gene3D" id="1.10.2000.10">
    <property type="entry name" value="Frizzled cysteine-rich domain"/>
    <property type="match status" value="1"/>
</dbReference>
<feature type="compositionally biased region" description="Basic and acidic residues" evidence="8">
    <location>
        <begin position="498"/>
        <end position="508"/>
    </location>
</feature>
<keyword evidence="12" id="KW-0472">Membrane</keyword>
<dbReference type="InterPro" id="IPR013098">
    <property type="entry name" value="Ig_I-set"/>
</dbReference>